<accession>A0AAQ3K7X4</accession>
<dbReference type="EMBL" id="CP136893">
    <property type="protein sequence ID" value="WOL03550.1"/>
    <property type="molecule type" value="Genomic_DNA"/>
</dbReference>
<dbReference type="GO" id="GO:0008233">
    <property type="term" value="F:peptidase activity"/>
    <property type="evidence" value="ECO:0007669"/>
    <property type="project" value="UniProtKB-KW"/>
</dbReference>
<dbReference type="PANTHER" id="PTHR48222:SF4">
    <property type="entry name" value="PROTEINASE INHIBITOR, PROPEPTIDE"/>
    <property type="match status" value="1"/>
</dbReference>
<reference evidence="3 4" key="1">
    <citation type="submission" date="2023-10" db="EMBL/GenBank/DDBJ databases">
        <title>Chromosome-scale genome assembly provides insights into flower coloration mechanisms of Canna indica.</title>
        <authorList>
            <person name="Li C."/>
        </authorList>
    </citation>
    <scope>NUCLEOTIDE SEQUENCE [LARGE SCALE GENOMIC DNA]</scope>
    <source>
        <tissue evidence="3">Flower</tissue>
    </source>
</reference>
<keyword evidence="3" id="KW-0645">Protease</keyword>
<dbReference type="Pfam" id="PF05922">
    <property type="entry name" value="Inhibitor_I9"/>
    <property type="match status" value="1"/>
</dbReference>
<dbReference type="InterPro" id="IPR037045">
    <property type="entry name" value="S8pro/Inhibitor_I9_sf"/>
</dbReference>
<feature type="signal peptide" evidence="1">
    <location>
        <begin position="1"/>
        <end position="29"/>
    </location>
</feature>
<dbReference type="Gene3D" id="3.30.70.80">
    <property type="entry name" value="Peptidase S8 propeptide/proteinase inhibitor I9"/>
    <property type="match status" value="1"/>
</dbReference>
<dbReference type="PANTHER" id="PTHR48222">
    <property type="entry name" value="PROTEINASE INHIBITOR, PROPEPTIDE"/>
    <property type="match status" value="1"/>
</dbReference>
<dbReference type="SUPFAM" id="SSF54897">
    <property type="entry name" value="Protease propeptides/inhibitors"/>
    <property type="match status" value="1"/>
</dbReference>
<evidence type="ECO:0000313" key="3">
    <source>
        <dbReference type="EMBL" id="WOL03550.1"/>
    </source>
</evidence>
<dbReference type="InterPro" id="IPR010259">
    <property type="entry name" value="S8pro/Inhibitor_I9"/>
</dbReference>
<feature type="domain" description="Inhibitor I9" evidence="2">
    <location>
        <begin position="43"/>
        <end position="118"/>
    </location>
</feature>
<evidence type="ECO:0000259" key="2">
    <source>
        <dbReference type="Pfam" id="PF05922"/>
    </source>
</evidence>
<proteinExistence type="predicted"/>
<evidence type="ECO:0000313" key="4">
    <source>
        <dbReference type="Proteomes" id="UP001327560"/>
    </source>
</evidence>
<sequence length="128" mass="13703">MEIMKSTMPIPVAFAVLVASLLFLSSLSSSPTAAKEEETASVYIVFVEEPVGEEPEAFHVRTLAAVLGSEAAAKRAILFHYTHAASGFAAKLTAEQVEKLEKQPGVIQVIRSRTYSIHEPISSGGVVM</sequence>
<organism evidence="3 4">
    <name type="scientific">Canna indica</name>
    <name type="common">Indian-shot</name>
    <dbReference type="NCBI Taxonomy" id="4628"/>
    <lineage>
        <taxon>Eukaryota</taxon>
        <taxon>Viridiplantae</taxon>
        <taxon>Streptophyta</taxon>
        <taxon>Embryophyta</taxon>
        <taxon>Tracheophyta</taxon>
        <taxon>Spermatophyta</taxon>
        <taxon>Magnoliopsida</taxon>
        <taxon>Liliopsida</taxon>
        <taxon>Zingiberales</taxon>
        <taxon>Cannaceae</taxon>
        <taxon>Canna</taxon>
    </lineage>
</organism>
<keyword evidence="1" id="KW-0732">Signal</keyword>
<dbReference type="AlphaFoldDB" id="A0AAQ3K7X4"/>
<feature type="chain" id="PRO_5042986991" evidence="1">
    <location>
        <begin position="30"/>
        <end position="128"/>
    </location>
</feature>
<keyword evidence="3" id="KW-0378">Hydrolase</keyword>
<gene>
    <name evidence="3" type="ORF">Cni_G12270</name>
</gene>
<name>A0AAQ3K7X4_9LILI</name>
<dbReference type="Proteomes" id="UP001327560">
    <property type="component" value="Chromosome 4"/>
</dbReference>
<protein>
    <submittedName>
        <fullName evidence="3">Subtilisin-like protease SBT3.1</fullName>
    </submittedName>
</protein>
<dbReference type="GO" id="GO:0006508">
    <property type="term" value="P:proteolysis"/>
    <property type="evidence" value="ECO:0007669"/>
    <property type="project" value="UniProtKB-KW"/>
</dbReference>
<keyword evidence="4" id="KW-1185">Reference proteome</keyword>
<evidence type="ECO:0000256" key="1">
    <source>
        <dbReference type="SAM" id="SignalP"/>
    </source>
</evidence>